<gene>
    <name evidence="3" type="ORF">H9651_07135</name>
</gene>
<dbReference type="Proteomes" id="UP000648352">
    <property type="component" value="Unassembled WGS sequence"/>
</dbReference>
<comment type="caution">
    <text evidence="3">The sequence shown here is derived from an EMBL/GenBank/DDBJ whole genome shotgun (WGS) entry which is preliminary data.</text>
</comment>
<feature type="transmembrane region" description="Helical" evidence="2">
    <location>
        <begin position="52"/>
        <end position="77"/>
    </location>
</feature>
<keyword evidence="2" id="KW-1133">Transmembrane helix</keyword>
<dbReference type="EMBL" id="JACSQP010000004">
    <property type="protein sequence ID" value="MBD7957408.1"/>
    <property type="molecule type" value="Genomic_DNA"/>
</dbReference>
<sequence length="107" mass="11290">MTEPTRPTRRELLKPVQLVGLAFAAAAFGGLVTLFSMGALQQGPADQLQRAVVVALIVAGISFIVTLVGLALLILVVDPAQVTKPIDRPVMRTDDDDTAAPGADDRR</sequence>
<keyword evidence="2" id="KW-0812">Transmembrane</keyword>
<reference evidence="3 4" key="1">
    <citation type="submission" date="2020-08" db="EMBL/GenBank/DDBJ databases">
        <title>A Genomic Blueprint of the Chicken Gut Microbiome.</title>
        <authorList>
            <person name="Gilroy R."/>
            <person name="Ravi A."/>
            <person name="Getino M."/>
            <person name="Pursley I."/>
            <person name="Horton D.L."/>
            <person name="Alikhan N.-F."/>
            <person name="Baker D."/>
            <person name="Gharbi K."/>
            <person name="Hall N."/>
            <person name="Watson M."/>
            <person name="Adriaenssens E.M."/>
            <person name="Foster-Nyarko E."/>
            <person name="Jarju S."/>
            <person name="Secka A."/>
            <person name="Antonio M."/>
            <person name="Oren A."/>
            <person name="Chaudhuri R."/>
            <person name="La Ragione R.M."/>
            <person name="Hildebrand F."/>
            <person name="Pallen M.J."/>
        </authorList>
    </citation>
    <scope>NUCLEOTIDE SEQUENCE [LARGE SCALE GENOMIC DNA]</scope>
    <source>
        <strain evidence="3 4">Sa4CUA7</strain>
    </source>
</reference>
<accession>A0ABR8S1Q4</accession>
<evidence type="ECO:0000313" key="4">
    <source>
        <dbReference type="Proteomes" id="UP000648352"/>
    </source>
</evidence>
<dbReference type="RefSeq" id="WP_191718615.1">
    <property type="nucleotide sequence ID" value="NZ_JACSQP010000004.1"/>
</dbReference>
<evidence type="ECO:0000256" key="2">
    <source>
        <dbReference type="SAM" id="Phobius"/>
    </source>
</evidence>
<feature type="region of interest" description="Disordered" evidence="1">
    <location>
        <begin position="86"/>
        <end position="107"/>
    </location>
</feature>
<keyword evidence="4" id="KW-1185">Reference proteome</keyword>
<evidence type="ECO:0000256" key="1">
    <source>
        <dbReference type="SAM" id="MobiDB-lite"/>
    </source>
</evidence>
<proteinExistence type="predicted"/>
<protein>
    <submittedName>
        <fullName evidence="3">Amino acid transporter</fullName>
    </submittedName>
</protein>
<organism evidence="3 4">
    <name type="scientific">Microbacterium pullorum</name>
    <dbReference type="NCBI Taxonomy" id="2762236"/>
    <lineage>
        <taxon>Bacteria</taxon>
        <taxon>Bacillati</taxon>
        <taxon>Actinomycetota</taxon>
        <taxon>Actinomycetes</taxon>
        <taxon>Micrococcales</taxon>
        <taxon>Microbacteriaceae</taxon>
        <taxon>Microbacterium</taxon>
    </lineage>
</organism>
<name>A0ABR8S1Q4_9MICO</name>
<evidence type="ECO:0000313" key="3">
    <source>
        <dbReference type="EMBL" id="MBD7957408.1"/>
    </source>
</evidence>
<keyword evidence="2" id="KW-0472">Membrane</keyword>
<feature type="transmembrane region" description="Helical" evidence="2">
    <location>
        <begin position="20"/>
        <end position="40"/>
    </location>
</feature>